<dbReference type="AlphaFoldDB" id="A0A7W9NL56"/>
<keyword evidence="1" id="KW-0808">Transferase</keyword>
<dbReference type="Proteomes" id="UP000585638">
    <property type="component" value="Unassembled WGS sequence"/>
</dbReference>
<dbReference type="InterPro" id="IPR058909">
    <property type="entry name" value="CD_NTase_C"/>
</dbReference>
<sequence>MDITPEMVQQWSRKHDSLLLTWTRSVLTTALADSKRLEGRDYEIFGQGSFANETNIAKSSDVDLVVALKLPFQEDISVLSPAGKQVFKQVYEESLYDWHDFRSDVIATLRRSYHVVPAKKCLDISDFDSLLRLPADVVPALEYREYSQMRSAEHEEYRLAVYFHDADGKRIVSYPRQHHRNGQEKDRNTRGRFKEIVRVVKNAREFVAPSDGKPTVSSYLLECLVYNVPNEVFRQPLPMAFQGVLDWLVAQENWLDFQCQNGIKLLFGEAFPTTHEPEVRPVIYEVRARHCRPLS</sequence>
<comment type="caution">
    <text evidence="6">The sequence shown here is derived from an EMBL/GenBank/DDBJ whole genome shotgun (WGS) entry which is preliminary data.</text>
</comment>
<evidence type="ECO:0000259" key="5">
    <source>
        <dbReference type="Pfam" id="PF26305"/>
    </source>
</evidence>
<evidence type="ECO:0000256" key="2">
    <source>
        <dbReference type="ARBA" id="ARBA00022695"/>
    </source>
</evidence>
<dbReference type="EMBL" id="JACHIR010000001">
    <property type="protein sequence ID" value="MBB5896690.1"/>
    <property type="molecule type" value="Genomic_DNA"/>
</dbReference>
<name>A0A7W9NL56_9PSEU</name>
<evidence type="ECO:0000313" key="7">
    <source>
        <dbReference type="Proteomes" id="UP000585638"/>
    </source>
</evidence>
<reference evidence="6 7" key="1">
    <citation type="submission" date="2020-08" db="EMBL/GenBank/DDBJ databases">
        <title>Sequencing the genomes of 1000 actinobacteria strains.</title>
        <authorList>
            <person name="Klenk H.-P."/>
        </authorList>
    </citation>
    <scope>NUCLEOTIDE SEQUENCE [LARGE SCALE GENOMIC DNA]</scope>
    <source>
        <strain evidence="6 7">DSM 43851</strain>
    </source>
</reference>
<evidence type="ECO:0000256" key="4">
    <source>
        <dbReference type="ARBA" id="ARBA00023118"/>
    </source>
</evidence>
<protein>
    <recommendedName>
        <fullName evidence="5">cGAS/DncV-like nucleotidyltransferase C-terminal helical domain-containing protein</fullName>
    </recommendedName>
</protein>
<feature type="domain" description="cGAS/DncV-like nucleotidyltransferase C-terminal helical" evidence="5">
    <location>
        <begin position="180"/>
        <end position="272"/>
    </location>
</feature>
<proteinExistence type="predicted"/>
<keyword evidence="2" id="KW-0548">Nucleotidyltransferase</keyword>
<evidence type="ECO:0000256" key="1">
    <source>
        <dbReference type="ARBA" id="ARBA00022679"/>
    </source>
</evidence>
<dbReference type="Pfam" id="PF26305">
    <property type="entry name" value="CD_NTase_C"/>
    <property type="match status" value="1"/>
</dbReference>
<dbReference type="InterPro" id="IPR043519">
    <property type="entry name" value="NT_sf"/>
</dbReference>
<keyword evidence="4" id="KW-0051">Antiviral defense</keyword>
<organism evidence="6 7">
    <name type="scientific">Kutzneria kofuensis</name>
    <dbReference type="NCBI Taxonomy" id="103725"/>
    <lineage>
        <taxon>Bacteria</taxon>
        <taxon>Bacillati</taxon>
        <taxon>Actinomycetota</taxon>
        <taxon>Actinomycetes</taxon>
        <taxon>Pseudonocardiales</taxon>
        <taxon>Pseudonocardiaceae</taxon>
        <taxon>Kutzneria</taxon>
    </lineage>
</organism>
<accession>A0A7W9NL56</accession>
<evidence type="ECO:0000256" key="3">
    <source>
        <dbReference type="ARBA" id="ARBA00022741"/>
    </source>
</evidence>
<keyword evidence="7" id="KW-1185">Reference proteome</keyword>
<dbReference type="SUPFAM" id="SSF81301">
    <property type="entry name" value="Nucleotidyltransferase"/>
    <property type="match status" value="1"/>
</dbReference>
<keyword evidence="3" id="KW-0547">Nucleotide-binding</keyword>
<dbReference type="Gene3D" id="3.30.460.10">
    <property type="entry name" value="Beta Polymerase, domain 2"/>
    <property type="match status" value="1"/>
</dbReference>
<gene>
    <name evidence="6" type="ORF">BJ998_007886</name>
</gene>
<evidence type="ECO:0000313" key="6">
    <source>
        <dbReference type="EMBL" id="MBB5896690.1"/>
    </source>
</evidence>
<dbReference type="RefSeq" id="WP_184868290.1">
    <property type="nucleotide sequence ID" value="NZ_BAAAWY010000061.1"/>
</dbReference>